<accession>A0A5D3CAN8</accession>
<dbReference type="PANTHER" id="PTHR33437:SF2">
    <property type="entry name" value="OS06G0361200 PROTEIN"/>
    <property type="match status" value="1"/>
</dbReference>
<dbReference type="Proteomes" id="UP000321947">
    <property type="component" value="Unassembled WGS sequence"/>
</dbReference>
<gene>
    <name evidence="2" type="ORF">E5676_scaffold648G001730</name>
    <name evidence="1" type="ORF">E6C27_scaffold115G002200</name>
</gene>
<protein>
    <submittedName>
        <fullName evidence="2">Retrotransposon protein putative ty3-gypsy sub-class</fullName>
    </submittedName>
</protein>
<dbReference type="AlphaFoldDB" id="A0A5D3CAN8"/>
<sequence>MQTRETVELSQVPVVKANTNRRMWCSKTNHNNNKLSIAFLSVQMLQDMIANSTRAKYQPPKFHQFDEKGVPHFVEIWENIGSRGNQVVGQFIQSLKENAFEDVYQGLFYILQGIKPRTFEELAPHAHDMELSIANWGTKGFLVFEVKKDKKEKKGFEKMVKSNVKESMVANTTSLKFFKRKEVRAGKKDDGGKRHRLTLK</sequence>
<comment type="caution">
    <text evidence="2">The sequence shown here is derived from an EMBL/GenBank/DDBJ whole genome shotgun (WGS) entry which is preliminary data.</text>
</comment>
<evidence type="ECO:0000313" key="3">
    <source>
        <dbReference type="Proteomes" id="UP000321393"/>
    </source>
</evidence>
<dbReference type="EMBL" id="SSTE01013117">
    <property type="protein sequence ID" value="KAA0047708.1"/>
    <property type="molecule type" value="Genomic_DNA"/>
</dbReference>
<proteinExistence type="predicted"/>
<reference evidence="3 4" key="1">
    <citation type="submission" date="2019-08" db="EMBL/GenBank/DDBJ databases">
        <title>Draft genome sequences of two oriental melons (Cucumis melo L. var makuwa).</title>
        <authorList>
            <person name="Kwon S.-Y."/>
        </authorList>
    </citation>
    <scope>NUCLEOTIDE SEQUENCE [LARGE SCALE GENOMIC DNA]</scope>
    <source>
        <strain evidence="4">cv. Chang Bougi</strain>
        <strain evidence="3">cv. SW 3</strain>
        <tissue evidence="2">Leaf</tissue>
    </source>
</reference>
<dbReference type="EMBL" id="SSTD01012901">
    <property type="protein sequence ID" value="TYK08362.1"/>
    <property type="molecule type" value="Genomic_DNA"/>
</dbReference>
<dbReference type="PANTHER" id="PTHR33437">
    <property type="entry name" value="OS06G0361200 PROTEIN"/>
    <property type="match status" value="1"/>
</dbReference>
<evidence type="ECO:0000313" key="4">
    <source>
        <dbReference type="Proteomes" id="UP000321947"/>
    </source>
</evidence>
<name>A0A5D3CAN8_CUCMM</name>
<organism evidence="2 4">
    <name type="scientific">Cucumis melo var. makuwa</name>
    <name type="common">Oriental melon</name>
    <dbReference type="NCBI Taxonomy" id="1194695"/>
    <lineage>
        <taxon>Eukaryota</taxon>
        <taxon>Viridiplantae</taxon>
        <taxon>Streptophyta</taxon>
        <taxon>Embryophyta</taxon>
        <taxon>Tracheophyta</taxon>
        <taxon>Spermatophyta</taxon>
        <taxon>Magnoliopsida</taxon>
        <taxon>eudicotyledons</taxon>
        <taxon>Gunneridae</taxon>
        <taxon>Pentapetalae</taxon>
        <taxon>rosids</taxon>
        <taxon>fabids</taxon>
        <taxon>Cucurbitales</taxon>
        <taxon>Cucurbitaceae</taxon>
        <taxon>Benincaseae</taxon>
        <taxon>Cucumis</taxon>
    </lineage>
</organism>
<evidence type="ECO:0000313" key="1">
    <source>
        <dbReference type="EMBL" id="KAA0047708.1"/>
    </source>
</evidence>
<dbReference type="Proteomes" id="UP000321393">
    <property type="component" value="Unassembled WGS sequence"/>
</dbReference>
<dbReference type="OrthoDB" id="1729438at2759"/>
<evidence type="ECO:0000313" key="2">
    <source>
        <dbReference type="EMBL" id="TYK08362.1"/>
    </source>
</evidence>